<gene>
    <name evidence="1" type="ORF">IEO21_02215</name>
</gene>
<reference evidence="1" key="2">
    <citation type="journal article" name="Front. Microbiol.">
        <title>Degradative Capacity of Two Strains of Rhodonia placenta: From Phenotype to Genotype.</title>
        <authorList>
            <person name="Kolle M."/>
            <person name="Horta M.A.C."/>
            <person name="Nowrousian M."/>
            <person name="Ohm R.A."/>
            <person name="Benz J.P."/>
            <person name="Pilgard A."/>
        </authorList>
    </citation>
    <scope>NUCLEOTIDE SEQUENCE</scope>
    <source>
        <strain evidence="1">FPRL280</strain>
    </source>
</reference>
<reference evidence="1" key="1">
    <citation type="submission" date="2020-11" db="EMBL/GenBank/DDBJ databases">
        <authorList>
            <person name="Koelle M."/>
            <person name="Horta M.A.C."/>
            <person name="Nowrousian M."/>
            <person name="Ohm R.A."/>
            <person name="Benz P."/>
            <person name="Pilgard A."/>
        </authorList>
    </citation>
    <scope>NUCLEOTIDE SEQUENCE</scope>
    <source>
        <strain evidence="1">FPRL280</strain>
    </source>
</reference>
<comment type="caution">
    <text evidence="1">The sequence shown here is derived from an EMBL/GenBank/DDBJ whole genome shotgun (WGS) entry which is preliminary data.</text>
</comment>
<proteinExistence type="predicted"/>
<dbReference type="AlphaFoldDB" id="A0A8H7U5B2"/>
<evidence type="ECO:0000313" key="2">
    <source>
        <dbReference type="Proteomes" id="UP000639403"/>
    </source>
</evidence>
<protein>
    <submittedName>
        <fullName evidence="1">Uncharacterized protein</fullName>
    </submittedName>
</protein>
<sequence>MWVHRRLLYRIRKANKMDFNIAVLFDRFKSTTDVACRLVCSWIGPRRVAFRSIFDMFDLIVRDAGEAIDRVQGTRQIHLLLACFGLWTKLSSFDSWTSSVRTLLMAQLRPSDIWPRNPDIYEGGNTYFSKHTVNFDAVALEFEDIGALRDRCHTLVHTVAILMARIMERDSRISRLERDLSAARSKQTILEGEKTLLHRERLAVINYVQRQKDVLATTRQHVRNLLVGTLILWRYSCTLSGLLSKALLDLQSSTRTLGTLNDERERAVLRGNTQAAAISALETRIQKLEISCDIRTADAKQWFSICRFVLSTHFVKMDEAILAQTRSKQTMAGLLTLMRLLWRYLLILRQQAAEAEAAQSLRKENAHLEELLIKRNANMLVLMRYKDSCQRRMECLLVCLLVLWRYTRVLGRQLAQAQVRLLACPVLCKPNTLELEYYYAAFSPGGLLQVTAGTDGAPSSPYPSRGPVHDNDDIGLSNRHLQELSGQQRLAIRFAQMHTAYSSVAAQRDEVWAALQKAEATVEQLREDQRNTTLALAVLHKSTVKLTDVRAVKMALRPAEPQYASSRRLTAEELFAIEAKISEVLSQYAQRDGTAGPVHDVHRLTAADTSMGQPLTLSANLQHDAFSWSPHPEPAATSQSPVQREKEIAKTRAPWPHTWNADTLLYTPTPAADADEDRSCAPDDLETGVQELADQLQLLDFYDEEEELADEGVTSREVTMRSPPAETRVHSLVRPLFSVPAFKPEFLAQPVPFTPHASWYQSQSFFGNIGGQAAPLRSGPSNAHERKTSRLLLEAFAEIKAEIPRTANHGTMSSIGPARTANICMRTEAGRSTGSSCHNQLTYSSTIARLGASTADNDREHPQPQISIGVIRARAPSTLVQADPIRTGVAVHPGISFLWRTGNSGTQGAGADAETCYHKCEPVNENVSQGEAVRAFKAITLRGRLTIRDPHGTPRKRQGRPWQWRKYQDELPADCREGAAVYRALTTTREMGAWTLDAGVDARS</sequence>
<name>A0A8H7U5B2_9APHY</name>
<evidence type="ECO:0000313" key="1">
    <source>
        <dbReference type="EMBL" id="KAF9819327.1"/>
    </source>
</evidence>
<accession>A0A8H7U5B2</accession>
<dbReference type="EMBL" id="JADOXO010000020">
    <property type="protein sequence ID" value="KAF9819327.1"/>
    <property type="molecule type" value="Genomic_DNA"/>
</dbReference>
<dbReference type="Proteomes" id="UP000639403">
    <property type="component" value="Unassembled WGS sequence"/>
</dbReference>
<organism evidence="1 2">
    <name type="scientific">Rhodonia placenta</name>
    <dbReference type="NCBI Taxonomy" id="104341"/>
    <lineage>
        <taxon>Eukaryota</taxon>
        <taxon>Fungi</taxon>
        <taxon>Dikarya</taxon>
        <taxon>Basidiomycota</taxon>
        <taxon>Agaricomycotina</taxon>
        <taxon>Agaricomycetes</taxon>
        <taxon>Polyporales</taxon>
        <taxon>Adustoporiaceae</taxon>
        <taxon>Rhodonia</taxon>
    </lineage>
</organism>